<dbReference type="Pfam" id="PF03466">
    <property type="entry name" value="LysR_substrate"/>
    <property type="match status" value="1"/>
</dbReference>
<keyword evidence="4" id="KW-0010">Activator</keyword>
<keyword evidence="2" id="KW-0805">Transcription regulation</keyword>
<evidence type="ECO:0000256" key="5">
    <source>
        <dbReference type="ARBA" id="ARBA00023163"/>
    </source>
</evidence>
<dbReference type="Proteomes" id="UP000466307">
    <property type="component" value="Unassembled WGS sequence"/>
</dbReference>
<feature type="domain" description="HTH lysR-type" evidence="6">
    <location>
        <begin position="1"/>
        <end position="58"/>
    </location>
</feature>
<dbReference type="PANTHER" id="PTHR30346:SF28">
    <property type="entry name" value="HTH-TYPE TRANSCRIPTIONAL REGULATOR CYNR"/>
    <property type="match status" value="1"/>
</dbReference>
<dbReference type="InterPro" id="IPR005119">
    <property type="entry name" value="LysR_subst-bd"/>
</dbReference>
<organism evidence="7 8">
    <name type="scientific">Gordonia desulfuricans</name>
    <dbReference type="NCBI Taxonomy" id="89051"/>
    <lineage>
        <taxon>Bacteria</taxon>
        <taxon>Bacillati</taxon>
        <taxon>Actinomycetota</taxon>
        <taxon>Actinomycetes</taxon>
        <taxon>Mycobacteriales</taxon>
        <taxon>Gordoniaceae</taxon>
        <taxon>Gordonia</taxon>
    </lineage>
</organism>
<dbReference type="CDD" id="cd08414">
    <property type="entry name" value="PBP2_LTTR_aromatics_like"/>
    <property type="match status" value="1"/>
</dbReference>
<dbReference type="Gene3D" id="1.10.10.10">
    <property type="entry name" value="Winged helix-like DNA-binding domain superfamily/Winged helix DNA-binding domain"/>
    <property type="match status" value="1"/>
</dbReference>
<dbReference type="SUPFAM" id="SSF53850">
    <property type="entry name" value="Periplasmic binding protein-like II"/>
    <property type="match status" value="1"/>
</dbReference>
<dbReference type="GO" id="GO:0003677">
    <property type="term" value="F:DNA binding"/>
    <property type="evidence" value="ECO:0007669"/>
    <property type="project" value="UniProtKB-KW"/>
</dbReference>
<dbReference type="PANTHER" id="PTHR30346">
    <property type="entry name" value="TRANSCRIPTIONAL DUAL REGULATOR HCAR-RELATED"/>
    <property type="match status" value="1"/>
</dbReference>
<name>A0A7K3LRN0_9ACTN</name>
<dbReference type="PRINTS" id="PR00039">
    <property type="entry name" value="HTHLYSR"/>
</dbReference>
<dbReference type="RefSeq" id="WP_020790717.1">
    <property type="nucleotide sequence ID" value="NZ_JAADZU010000051.1"/>
</dbReference>
<dbReference type="AlphaFoldDB" id="A0A7K3LRN0"/>
<dbReference type="GO" id="GO:0003700">
    <property type="term" value="F:DNA-binding transcription factor activity"/>
    <property type="evidence" value="ECO:0007669"/>
    <property type="project" value="InterPro"/>
</dbReference>
<evidence type="ECO:0000259" key="6">
    <source>
        <dbReference type="PROSITE" id="PS50931"/>
    </source>
</evidence>
<dbReference type="Pfam" id="PF00126">
    <property type="entry name" value="HTH_1"/>
    <property type="match status" value="1"/>
</dbReference>
<dbReference type="InterPro" id="IPR000847">
    <property type="entry name" value="LysR_HTH_N"/>
</dbReference>
<proteinExistence type="inferred from homology"/>
<comment type="similarity">
    <text evidence="1">Belongs to the LysR transcriptional regulatory family.</text>
</comment>
<dbReference type="EMBL" id="JAADZU010000051">
    <property type="protein sequence ID" value="NDK90925.1"/>
    <property type="molecule type" value="Genomic_DNA"/>
</dbReference>
<evidence type="ECO:0000256" key="1">
    <source>
        <dbReference type="ARBA" id="ARBA00009437"/>
    </source>
</evidence>
<dbReference type="FunFam" id="1.10.10.10:FF:000001">
    <property type="entry name" value="LysR family transcriptional regulator"/>
    <property type="match status" value="1"/>
</dbReference>
<keyword evidence="3" id="KW-0238">DNA-binding</keyword>
<dbReference type="Gene3D" id="3.40.190.10">
    <property type="entry name" value="Periplasmic binding protein-like II"/>
    <property type="match status" value="2"/>
</dbReference>
<dbReference type="SUPFAM" id="SSF46785">
    <property type="entry name" value="Winged helix' DNA-binding domain"/>
    <property type="match status" value="1"/>
</dbReference>
<sequence length="297" mass="32845">MELRHLRYFQVLAEELHFGRAAARLHISQPPLTSHIKDLEREVGARLFDRTTRRVDLTEEGRLFLDRVGAVLTSLDDAVEEVRDHAAGRRGRIRVGFVSSASGTVIPPALRRFRDLNPHVRVDLSPLTTREQIDALQAGRLDLGLIRAGGRVEDLRVEPLVEEALVVVLPTHHRLADQAEVDIGDLIGERLILFPQTLMPAYLAQIWGLFAECGAEPWVVQEAIHHETVLGLVSAEVGLSILPESVSWFGTDRIAIRPLVQKVTTALMIARTTESANPAEAAFVDCLYAAMGEMPSG</sequence>
<evidence type="ECO:0000256" key="3">
    <source>
        <dbReference type="ARBA" id="ARBA00023125"/>
    </source>
</evidence>
<dbReference type="InterPro" id="IPR036388">
    <property type="entry name" value="WH-like_DNA-bd_sf"/>
</dbReference>
<protein>
    <submittedName>
        <fullName evidence="7">LysR family transcriptional regulator</fullName>
    </submittedName>
</protein>
<accession>A0A7K3LRN0</accession>
<dbReference type="PROSITE" id="PS50931">
    <property type="entry name" value="HTH_LYSR"/>
    <property type="match status" value="1"/>
</dbReference>
<reference evidence="7 8" key="1">
    <citation type="submission" date="2020-01" db="EMBL/GenBank/DDBJ databases">
        <title>Investigation of new actinobacteria for the biodesulphurisation of diesel fuel.</title>
        <authorList>
            <person name="Athi Narayanan S.M."/>
        </authorList>
    </citation>
    <scope>NUCLEOTIDE SEQUENCE [LARGE SCALE GENOMIC DNA]</scope>
    <source>
        <strain evidence="7 8">213E</strain>
    </source>
</reference>
<dbReference type="GO" id="GO:0032993">
    <property type="term" value="C:protein-DNA complex"/>
    <property type="evidence" value="ECO:0007669"/>
    <property type="project" value="TreeGrafter"/>
</dbReference>
<dbReference type="InterPro" id="IPR036390">
    <property type="entry name" value="WH_DNA-bd_sf"/>
</dbReference>
<gene>
    <name evidence="7" type="ORF">GYA93_15230</name>
</gene>
<evidence type="ECO:0000256" key="2">
    <source>
        <dbReference type="ARBA" id="ARBA00023015"/>
    </source>
</evidence>
<keyword evidence="5" id="KW-0804">Transcription</keyword>
<keyword evidence="8" id="KW-1185">Reference proteome</keyword>
<evidence type="ECO:0000313" key="7">
    <source>
        <dbReference type="EMBL" id="NDK90925.1"/>
    </source>
</evidence>
<evidence type="ECO:0000313" key="8">
    <source>
        <dbReference type="Proteomes" id="UP000466307"/>
    </source>
</evidence>
<comment type="caution">
    <text evidence="7">The sequence shown here is derived from an EMBL/GenBank/DDBJ whole genome shotgun (WGS) entry which is preliminary data.</text>
</comment>
<evidence type="ECO:0000256" key="4">
    <source>
        <dbReference type="ARBA" id="ARBA00023159"/>
    </source>
</evidence>